<evidence type="ECO:0000313" key="2">
    <source>
        <dbReference type="Proteomes" id="UP001231649"/>
    </source>
</evidence>
<accession>A0ACC2Q2X4</accession>
<protein>
    <submittedName>
        <fullName evidence="1">Uncharacterized protein</fullName>
    </submittedName>
</protein>
<organism evidence="1 2">
    <name type="scientific">Mythimna loreyi</name>
    <dbReference type="NCBI Taxonomy" id="667449"/>
    <lineage>
        <taxon>Eukaryota</taxon>
        <taxon>Metazoa</taxon>
        <taxon>Ecdysozoa</taxon>
        <taxon>Arthropoda</taxon>
        <taxon>Hexapoda</taxon>
        <taxon>Insecta</taxon>
        <taxon>Pterygota</taxon>
        <taxon>Neoptera</taxon>
        <taxon>Endopterygota</taxon>
        <taxon>Lepidoptera</taxon>
        <taxon>Glossata</taxon>
        <taxon>Ditrysia</taxon>
        <taxon>Noctuoidea</taxon>
        <taxon>Noctuidae</taxon>
        <taxon>Noctuinae</taxon>
        <taxon>Hadenini</taxon>
        <taxon>Mythimna</taxon>
    </lineage>
</organism>
<gene>
    <name evidence="1" type="ORF">PYW08_010845</name>
</gene>
<proteinExistence type="predicted"/>
<reference evidence="1" key="1">
    <citation type="submission" date="2023-03" db="EMBL/GenBank/DDBJ databases">
        <title>Chromosome-level genomes of two armyworms, Mythimna separata and Mythimna loreyi, provide insights into the biosynthesis and reception of sex pheromones.</title>
        <authorList>
            <person name="Zhao H."/>
        </authorList>
    </citation>
    <scope>NUCLEOTIDE SEQUENCE</scope>
    <source>
        <strain evidence="1">BeijingLab</strain>
    </source>
</reference>
<sequence>MTTTCSQIKCYGGNNKEVYKPGDEVMFKKYMNNCKYMWCKGTVVKRLGKVLYLIKDHVTSSDVKKHKNQIVLCKGTSRPVDLDDSMLDSEPSVSQSLDSGEGRRNEVDLSSSPTLQNSRCSSRLLRDIPRVDYKQFF</sequence>
<dbReference type="Proteomes" id="UP001231649">
    <property type="component" value="Chromosome 28"/>
</dbReference>
<keyword evidence="2" id="KW-1185">Reference proteome</keyword>
<comment type="caution">
    <text evidence="1">The sequence shown here is derived from an EMBL/GenBank/DDBJ whole genome shotgun (WGS) entry which is preliminary data.</text>
</comment>
<name>A0ACC2Q2X4_9NEOP</name>
<evidence type="ECO:0000313" key="1">
    <source>
        <dbReference type="EMBL" id="KAJ8706219.1"/>
    </source>
</evidence>
<dbReference type="EMBL" id="CM056804">
    <property type="protein sequence ID" value="KAJ8706219.1"/>
    <property type="molecule type" value="Genomic_DNA"/>
</dbReference>